<feature type="transmembrane region" description="Helical" evidence="10">
    <location>
        <begin position="308"/>
        <end position="331"/>
    </location>
</feature>
<evidence type="ECO:0000256" key="10">
    <source>
        <dbReference type="SAM" id="Phobius"/>
    </source>
</evidence>
<dbReference type="PANTHER" id="PTHR43298:SF2">
    <property type="entry name" value="FMN_FAD EXPORTER YEEO-RELATED"/>
    <property type="match status" value="1"/>
</dbReference>
<feature type="transmembrane region" description="Helical" evidence="10">
    <location>
        <begin position="35"/>
        <end position="55"/>
    </location>
</feature>
<feature type="transmembrane region" description="Helical" evidence="10">
    <location>
        <begin position="150"/>
        <end position="173"/>
    </location>
</feature>
<keyword evidence="5 10" id="KW-0812">Transmembrane</keyword>
<name>A0ABN6PQQ5_9BURK</name>
<accession>A0ABN6PQQ5</accession>
<evidence type="ECO:0000256" key="3">
    <source>
        <dbReference type="ARBA" id="ARBA00022449"/>
    </source>
</evidence>
<keyword evidence="8 10" id="KW-0472">Membrane</keyword>
<evidence type="ECO:0000256" key="8">
    <source>
        <dbReference type="ARBA" id="ARBA00023136"/>
    </source>
</evidence>
<dbReference type="PANTHER" id="PTHR43298">
    <property type="entry name" value="MULTIDRUG RESISTANCE PROTEIN NORM-RELATED"/>
    <property type="match status" value="1"/>
</dbReference>
<keyword evidence="2" id="KW-0813">Transport</keyword>
<dbReference type="EMBL" id="AP025730">
    <property type="protein sequence ID" value="BDI07524.1"/>
    <property type="molecule type" value="Genomic_DNA"/>
</dbReference>
<proteinExistence type="predicted"/>
<evidence type="ECO:0000313" key="12">
    <source>
        <dbReference type="Proteomes" id="UP001057498"/>
    </source>
</evidence>
<dbReference type="Pfam" id="PF01554">
    <property type="entry name" value="MatE"/>
    <property type="match status" value="2"/>
</dbReference>
<feature type="transmembrane region" description="Helical" evidence="10">
    <location>
        <begin position="116"/>
        <end position="138"/>
    </location>
</feature>
<organism evidence="11 12">
    <name type="scientific">Sphaerotilus microaerophilus</name>
    <dbReference type="NCBI Taxonomy" id="2914710"/>
    <lineage>
        <taxon>Bacteria</taxon>
        <taxon>Pseudomonadati</taxon>
        <taxon>Pseudomonadota</taxon>
        <taxon>Betaproteobacteria</taxon>
        <taxon>Burkholderiales</taxon>
        <taxon>Sphaerotilaceae</taxon>
        <taxon>Sphaerotilus</taxon>
    </lineage>
</organism>
<sequence>MAGTPLDPLETARDGGPFRAQSRWQDRWRASVGRIVPLAWPMLVGQLAVLAFSTIDTLLVARHSALDLAALAVGAASYITIFIGLMGVVMALAPIVGQNFGAGRHHEAGHQLHQAVWIALALSLLGCTLLAFPGPFLALSRASEALQPRIRAYLGALAFALPASLLFAAWRGFNTAVGRPKQVMLLQLGGLAVKLPLSLLLVYGLSWHGPLGHIELPALGVAGCGIATALAMWAQVAGAAWQLRRDAFYRPFAILGHGLHAPDRAALGAQLRLGIPSGLSILIDVTGFSFMAIFIARLGTTAVAGHQIVANLAALVFMLPLALAQASSALVAQRIGAGDVADARRLGWHGLLLAGVLACVSASVVVLGRAPIVALYTPDAAVAAAATGLLVWLIAFHLGDALQAVAAAVLRAWRIAQVPMLIHAGSLWGVGLYGGYLLAFDPWGWREAWPALSALQGATGFWVAASAGLCLAALALCAFLAWTMRRMAPSQSPPAAARTPAP</sequence>
<evidence type="ECO:0000256" key="7">
    <source>
        <dbReference type="ARBA" id="ARBA00023065"/>
    </source>
</evidence>
<dbReference type="NCBIfam" id="TIGR00797">
    <property type="entry name" value="matE"/>
    <property type="match status" value="1"/>
</dbReference>
<dbReference type="PIRSF" id="PIRSF006603">
    <property type="entry name" value="DinF"/>
    <property type="match status" value="1"/>
</dbReference>
<comment type="subcellular location">
    <subcellularLocation>
        <location evidence="1">Cell inner membrane</location>
        <topology evidence="1">Multi-pass membrane protein</topology>
    </subcellularLocation>
</comment>
<keyword evidence="6 10" id="KW-1133">Transmembrane helix</keyword>
<reference evidence="11" key="1">
    <citation type="submission" date="2022-04" db="EMBL/GenBank/DDBJ databases">
        <title>Whole genome sequence of Sphaerotilus sp. FB-5.</title>
        <authorList>
            <person name="Takeda M."/>
            <person name="Narihara S."/>
            <person name="Akimoto M."/>
            <person name="Akimoto R."/>
            <person name="Nishiyashiki S."/>
            <person name="Murakami T."/>
        </authorList>
    </citation>
    <scope>NUCLEOTIDE SEQUENCE</scope>
    <source>
        <strain evidence="11">FB-5</strain>
    </source>
</reference>
<dbReference type="CDD" id="cd13131">
    <property type="entry name" value="MATE_NorM_like"/>
    <property type="match status" value="1"/>
</dbReference>
<feature type="transmembrane region" description="Helical" evidence="10">
    <location>
        <begin position="273"/>
        <end position="296"/>
    </location>
</feature>
<keyword evidence="4" id="KW-1003">Cell membrane</keyword>
<evidence type="ECO:0000256" key="2">
    <source>
        <dbReference type="ARBA" id="ARBA00022448"/>
    </source>
</evidence>
<dbReference type="InterPro" id="IPR048279">
    <property type="entry name" value="MdtK-like"/>
</dbReference>
<feature type="transmembrane region" description="Helical" evidence="10">
    <location>
        <begin position="185"/>
        <end position="206"/>
    </location>
</feature>
<feature type="transmembrane region" description="Helical" evidence="10">
    <location>
        <begin position="420"/>
        <end position="440"/>
    </location>
</feature>
<keyword evidence="3" id="KW-0050">Antiport</keyword>
<dbReference type="Proteomes" id="UP001057498">
    <property type="component" value="Chromosome"/>
</dbReference>
<evidence type="ECO:0000256" key="4">
    <source>
        <dbReference type="ARBA" id="ARBA00022475"/>
    </source>
</evidence>
<dbReference type="RefSeq" id="WP_251970706.1">
    <property type="nucleotide sequence ID" value="NZ_AP025730.1"/>
</dbReference>
<evidence type="ECO:0000256" key="1">
    <source>
        <dbReference type="ARBA" id="ARBA00004429"/>
    </source>
</evidence>
<feature type="transmembrane region" description="Helical" evidence="10">
    <location>
        <begin position="75"/>
        <end position="96"/>
    </location>
</feature>
<dbReference type="InterPro" id="IPR002528">
    <property type="entry name" value="MATE_fam"/>
</dbReference>
<keyword evidence="7" id="KW-0406">Ion transport</keyword>
<evidence type="ECO:0000313" key="11">
    <source>
        <dbReference type="EMBL" id="BDI07524.1"/>
    </source>
</evidence>
<feature type="transmembrane region" description="Helical" evidence="10">
    <location>
        <begin position="351"/>
        <end position="374"/>
    </location>
</feature>
<feature type="transmembrane region" description="Helical" evidence="10">
    <location>
        <begin position="218"/>
        <end position="241"/>
    </location>
</feature>
<keyword evidence="12" id="KW-1185">Reference proteome</keyword>
<gene>
    <name evidence="11" type="ORF">CATMQ487_44940</name>
</gene>
<protein>
    <recommendedName>
        <fullName evidence="9">Multidrug-efflux transporter</fullName>
    </recommendedName>
</protein>
<evidence type="ECO:0000256" key="9">
    <source>
        <dbReference type="ARBA" id="ARBA00031636"/>
    </source>
</evidence>
<evidence type="ECO:0000256" key="5">
    <source>
        <dbReference type="ARBA" id="ARBA00022692"/>
    </source>
</evidence>
<dbReference type="InterPro" id="IPR050222">
    <property type="entry name" value="MATE_MdtK"/>
</dbReference>
<feature type="transmembrane region" description="Helical" evidence="10">
    <location>
        <begin position="380"/>
        <end position="399"/>
    </location>
</feature>
<evidence type="ECO:0000256" key="6">
    <source>
        <dbReference type="ARBA" id="ARBA00022989"/>
    </source>
</evidence>
<feature type="transmembrane region" description="Helical" evidence="10">
    <location>
        <begin position="460"/>
        <end position="482"/>
    </location>
</feature>